<dbReference type="EMBL" id="VLKK01000034">
    <property type="protein sequence ID" value="TWH89392.1"/>
    <property type="molecule type" value="Genomic_DNA"/>
</dbReference>
<proteinExistence type="inferred from homology"/>
<dbReference type="Proteomes" id="UP000316624">
    <property type="component" value="Unassembled WGS sequence"/>
</dbReference>
<dbReference type="InterPro" id="IPR036165">
    <property type="entry name" value="YefM-like_sf"/>
</dbReference>
<evidence type="ECO:0000256" key="1">
    <source>
        <dbReference type="ARBA" id="ARBA00009981"/>
    </source>
</evidence>
<dbReference type="Gene3D" id="3.40.1620.10">
    <property type="entry name" value="YefM-like domain"/>
    <property type="match status" value="1"/>
</dbReference>
<sequence length="84" mass="9358">MKSWPVQDAKARFSELLAACAAQGPQMVTKRGVETAVLVPAAEWHRIQQRSRPTLKQLLLSDRERGDLAIPARGARKRRVAKAL</sequence>
<name>A0A562K1U1_SPHWJ</name>
<dbReference type="InterPro" id="IPR006442">
    <property type="entry name" value="Antitoxin_Phd/YefM"/>
</dbReference>
<comment type="similarity">
    <text evidence="1 2">Belongs to the phD/YefM antitoxin family.</text>
</comment>
<evidence type="ECO:0000313" key="3">
    <source>
        <dbReference type="EMBL" id="TWH89392.1"/>
    </source>
</evidence>
<evidence type="ECO:0000313" key="4">
    <source>
        <dbReference type="Proteomes" id="UP000316624"/>
    </source>
</evidence>
<gene>
    <name evidence="3" type="ORF">IQ35_03872</name>
</gene>
<comment type="caution">
    <text evidence="3">The sequence shown here is derived from an EMBL/GenBank/DDBJ whole genome shotgun (WGS) entry which is preliminary data.</text>
</comment>
<reference evidence="3 4" key="1">
    <citation type="journal article" date="2015" name="Stand. Genomic Sci.">
        <title>Genomic Encyclopedia of Bacterial and Archaeal Type Strains, Phase III: the genomes of soil and plant-associated and newly described type strains.</title>
        <authorList>
            <person name="Whitman W.B."/>
            <person name="Woyke T."/>
            <person name="Klenk H.P."/>
            <person name="Zhou Y."/>
            <person name="Lilburn T.G."/>
            <person name="Beck B.J."/>
            <person name="De Vos P."/>
            <person name="Vandamme P."/>
            <person name="Eisen J.A."/>
            <person name="Garrity G."/>
            <person name="Hugenholtz P."/>
            <person name="Kyrpides N.C."/>
        </authorList>
    </citation>
    <scope>NUCLEOTIDE SEQUENCE [LARGE SCALE GENOMIC DNA]</scope>
    <source>
        <strain evidence="3 4">CGMCC 1.7748</strain>
    </source>
</reference>
<dbReference type="Pfam" id="PF02604">
    <property type="entry name" value="PhdYeFM_antitox"/>
    <property type="match status" value="1"/>
</dbReference>
<dbReference type="NCBIfam" id="TIGR01552">
    <property type="entry name" value="phd_fam"/>
    <property type="match status" value="1"/>
</dbReference>
<dbReference type="AlphaFoldDB" id="A0A562K1U1"/>
<accession>A0A562K1U1</accession>
<evidence type="ECO:0000256" key="2">
    <source>
        <dbReference type="RuleBase" id="RU362080"/>
    </source>
</evidence>
<comment type="function">
    <text evidence="2">Antitoxin component of a type II toxin-antitoxin (TA) system.</text>
</comment>
<dbReference type="RefSeq" id="WP_082797110.1">
    <property type="nucleotide sequence ID" value="NZ_JACIIY010000047.1"/>
</dbReference>
<protein>
    <recommendedName>
        <fullName evidence="2">Antitoxin</fullName>
    </recommendedName>
</protein>
<dbReference type="SUPFAM" id="SSF143120">
    <property type="entry name" value="YefM-like"/>
    <property type="match status" value="1"/>
</dbReference>
<keyword evidence="4" id="KW-1185">Reference proteome</keyword>
<organism evidence="3 4">
    <name type="scientific">Sphingobium wenxiniae (strain DSM 21828 / CGMCC 1.7748 / JZ-1)</name>
    <dbReference type="NCBI Taxonomy" id="595605"/>
    <lineage>
        <taxon>Bacteria</taxon>
        <taxon>Pseudomonadati</taxon>
        <taxon>Pseudomonadota</taxon>
        <taxon>Alphaproteobacteria</taxon>
        <taxon>Sphingomonadales</taxon>
        <taxon>Sphingomonadaceae</taxon>
        <taxon>Sphingobium</taxon>
    </lineage>
</organism>